<evidence type="ECO:0008006" key="5">
    <source>
        <dbReference type="Google" id="ProtNLM"/>
    </source>
</evidence>
<evidence type="ECO:0000313" key="3">
    <source>
        <dbReference type="EMBL" id="MEW2361519.1"/>
    </source>
</evidence>
<keyword evidence="2" id="KW-1133">Transmembrane helix</keyword>
<dbReference type="EMBL" id="JBEYRS010000002">
    <property type="protein sequence ID" value="MEW2361519.1"/>
    <property type="molecule type" value="Genomic_DNA"/>
</dbReference>
<keyword evidence="2" id="KW-0812">Transmembrane</keyword>
<evidence type="ECO:0000313" key="4">
    <source>
        <dbReference type="Proteomes" id="UP001553843"/>
    </source>
</evidence>
<dbReference type="RefSeq" id="WP_359775289.1">
    <property type="nucleotide sequence ID" value="NZ_JBEYRR010000002.1"/>
</dbReference>
<evidence type="ECO:0000256" key="1">
    <source>
        <dbReference type="SAM" id="MobiDB-lite"/>
    </source>
</evidence>
<feature type="transmembrane region" description="Helical" evidence="2">
    <location>
        <begin position="6"/>
        <end position="24"/>
    </location>
</feature>
<gene>
    <name evidence="3" type="ORF">AB0887_06025</name>
</gene>
<keyword evidence="2" id="KW-0472">Membrane</keyword>
<keyword evidence="4" id="KW-1185">Reference proteome</keyword>
<feature type="region of interest" description="Disordered" evidence="1">
    <location>
        <begin position="185"/>
        <end position="219"/>
    </location>
</feature>
<name>A0ABV3LRD6_9ACTN</name>
<accession>A0ABV3LRD6</accession>
<evidence type="ECO:0000256" key="2">
    <source>
        <dbReference type="SAM" id="Phobius"/>
    </source>
</evidence>
<reference evidence="3 4" key="1">
    <citation type="submission" date="2024-06" db="EMBL/GenBank/DDBJ databases">
        <title>The Natural Products Discovery Center: Release of the First 8490 Sequenced Strains for Exploring Actinobacteria Biosynthetic Diversity.</title>
        <authorList>
            <person name="Kalkreuter E."/>
            <person name="Kautsar S.A."/>
            <person name="Yang D."/>
            <person name="Bader C.D."/>
            <person name="Teijaro C.N."/>
            <person name="Fluegel L."/>
            <person name="Davis C.M."/>
            <person name="Simpson J.R."/>
            <person name="Lauterbach L."/>
            <person name="Steele A.D."/>
            <person name="Gui C."/>
            <person name="Meng S."/>
            <person name="Li G."/>
            <person name="Viehrig K."/>
            <person name="Ye F."/>
            <person name="Su P."/>
            <person name="Kiefer A.F."/>
            <person name="Nichols A."/>
            <person name="Cepeda A.J."/>
            <person name="Yan W."/>
            <person name="Fan B."/>
            <person name="Jiang Y."/>
            <person name="Adhikari A."/>
            <person name="Zheng C.-J."/>
            <person name="Schuster L."/>
            <person name="Cowan T.M."/>
            <person name="Smanski M.J."/>
            <person name="Chevrette M.G."/>
            <person name="De Carvalho L.P.S."/>
            <person name="Shen B."/>
        </authorList>
    </citation>
    <scope>NUCLEOTIDE SEQUENCE [LARGE SCALE GENOMIC DNA]</scope>
    <source>
        <strain evidence="3 4">NPDC047833</strain>
    </source>
</reference>
<dbReference type="Proteomes" id="UP001553843">
    <property type="component" value="Unassembled WGS sequence"/>
</dbReference>
<protein>
    <recommendedName>
        <fullName evidence="5">Secreted protein</fullName>
    </recommendedName>
</protein>
<organism evidence="3 4">
    <name type="scientific">Streptomyces huasconensis</name>
    <dbReference type="NCBI Taxonomy" id="1854574"/>
    <lineage>
        <taxon>Bacteria</taxon>
        <taxon>Bacillati</taxon>
        <taxon>Actinomycetota</taxon>
        <taxon>Actinomycetes</taxon>
        <taxon>Kitasatosporales</taxon>
        <taxon>Streptomycetaceae</taxon>
        <taxon>Streptomyces</taxon>
    </lineage>
</organism>
<proteinExistence type="predicted"/>
<sequence length="219" mass="24002">MSTVMIIVLIVVVVVLAAAAFAMLSRRRQNGGGGSLKRRFGPEYDHAVARHDGDTKAAERDLNERVKRHGSLRPQPLDPATRLQYSDRWTLAQERFVDSPREAVAEADRLIAELAAVRGFPDAGHYEDQLDALSVHHSTHVHGFRRVHRAALDTTGSEEGRAGTEEMRAAMVEARELFDALIADEPDGHSATRSGKHLTGKHTTGKRSHGITGRGVQHG</sequence>
<comment type="caution">
    <text evidence="3">The sequence shown here is derived from an EMBL/GenBank/DDBJ whole genome shotgun (WGS) entry which is preliminary data.</text>
</comment>
<feature type="compositionally biased region" description="Basic residues" evidence="1">
    <location>
        <begin position="194"/>
        <end position="209"/>
    </location>
</feature>